<dbReference type="PANTHER" id="PTHR47027:SF20">
    <property type="entry name" value="REVERSE TRANSCRIPTASE-LIKE PROTEIN WITH RNA-DIRECTED DNA POLYMERASE DOMAIN"/>
    <property type="match status" value="1"/>
</dbReference>
<protein>
    <recommendedName>
        <fullName evidence="1">Reverse transcriptase domain-containing protein</fullName>
    </recommendedName>
</protein>
<name>A0ABM5LAL3_DIAVI</name>
<accession>A0ABM5LAL3</accession>
<dbReference type="Pfam" id="PF00078">
    <property type="entry name" value="RVT_1"/>
    <property type="match status" value="1"/>
</dbReference>
<feature type="domain" description="Reverse transcriptase" evidence="1">
    <location>
        <begin position="1"/>
        <end position="82"/>
    </location>
</feature>
<dbReference type="PROSITE" id="PS50878">
    <property type="entry name" value="RT_POL"/>
    <property type="match status" value="1"/>
</dbReference>
<organism evidence="2 3">
    <name type="scientific">Diabrotica virgifera virgifera</name>
    <name type="common">western corn rootworm</name>
    <dbReference type="NCBI Taxonomy" id="50390"/>
    <lineage>
        <taxon>Eukaryota</taxon>
        <taxon>Metazoa</taxon>
        <taxon>Ecdysozoa</taxon>
        <taxon>Arthropoda</taxon>
        <taxon>Hexapoda</taxon>
        <taxon>Insecta</taxon>
        <taxon>Pterygota</taxon>
        <taxon>Neoptera</taxon>
        <taxon>Endopterygota</taxon>
        <taxon>Coleoptera</taxon>
        <taxon>Polyphaga</taxon>
        <taxon>Cucujiformia</taxon>
        <taxon>Chrysomeloidea</taxon>
        <taxon>Chrysomelidae</taxon>
        <taxon>Galerucinae</taxon>
        <taxon>Diabroticina</taxon>
        <taxon>Diabroticites</taxon>
        <taxon>Diabrotica</taxon>
    </lineage>
</organism>
<dbReference type="GeneID" id="126893388"/>
<evidence type="ECO:0000313" key="3">
    <source>
        <dbReference type="Proteomes" id="UP001652700"/>
    </source>
</evidence>
<reference evidence="2" key="1">
    <citation type="submission" date="2025-05" db="UniProtKB">
        <authorList>
            <consortium name="EnsemblMetazoa"/>
        </authorList>
    </citation>
    <scope>IDENTIFICATION</scope>
</reference>
<dbReference type="PANTHER" id="PTHR47027">
    <property type="entry name" value="REVERSE TRANSCRIPTASE DOMAIN-CONTAINING PROTEIN"/>
    <property type="match status" value="1"/>
</dbReference>
<evidence type="ECO:0000313" key="2">
    <source>
        <dbReference type="EnsemblMetazoa" id="XP_050519479.1"/>
    </source>
</evidence>
<dbReference type="RefSeq" id="XP_050519479.1">
    <property type="nucleotide sequence ID" value="XM_050663522.1"/>
</dbReference>
<proteinExistence type="predicted"/>
<dbReference type="SUPFAM" id="SSF56672">
    <property type="entry name" value="DNA/RNA polymerases"/>
    <property type="match status" value="1"/>
</dbReference>
<dbReference type="InterPro" id="IPR043502">
    <property type="entry name" value="DNA/RNA_pol_sf"/>
</dbReference>
<dbReference type="PRINTS" id="PR01345">
    <property type="entry name" value="CERVTRCPTASE"/>
</dbReference>
<evidence type="ECO:0000259" key="1">
    <source>
        <dbReference type="PROSITE" id="PS50878"/>
    </source>
</evidence>
<dbReference type="EnsemblMetazoa" id="XM_050663522.1">
    <property type="protein sequence ID" value="XP_050519479.1"/>
    <property type="gene ID" value="LOC126893388"/>
</dbReference>
<sequence>MGNKRIGLMCYADDAAIIAKSEDDLQRQLFEFFQVSRQLNMNISTNKTKCITKAKDPLRCKLVVENNPIEQVMPFRYLGIDISSTHDPVKDLRSQINKASALSGCLREIVWSKPYMRTDSKSRIYKTCIRPIMTYGIEVREGTNKTKQILIPK</sequence>
<dbReference type="InterPro" id="IPR000477">
    <property type="entry name" value="RT_dom"/>
</dbReference>
<keyword evidence="3" id="KW-1185">Reference proteome</keyword>
<dbReference type="Proteomes" id="UP001652700">
    <property type="component" value="Unplaced"/>
</dbReference>